<proteinExistence type="predicted"/>
<protein>
    <submittedName>
        <fullName evidence="1">Uncharacterized protein</fullName>
    </submittedName>
</protein>
<feature type="non-terminal residue" evidence="1">
    <location>
        <position position="1"/>
    </location>
</feature>
<accession>A0A392W5Y1</accession>
<keyword evidence="2" id="KW-1185">Reference proteome</keyword>
<evidence type="ECO:0000313" key="2">
    <source>
        <dbReference type="Proteomes" id="UP000265520"/>
    </source>
</evidence>
<dbReference type="AlphaFoldDB" id="A0A392W5Y1"/>
<sequence>EILRERRWSLEGVFGCVENGRVVLKTWFGFEEEEGMVGVNAAFAAVAAMLLFR</sequence>
<name>A0A392W5Y1_9FABA</name>
<reference evidence="1 2" key="1">
    <citation type="journal article" date="2018" name="Front. Plant Sci.">
        <title>Red Clover (Trifolium pratense) and Zigzag Clover (T. medium) - A Picture of Genomic Similarities and Differences.</title>
        <authorList>
            <person name="Dluhosova J."/>
            <person name="Istvanek J."/>
            <person name="Nedelnik J."/>
            <person name="Repkova J."/>
        </authorList>
    </citation>
    <scope>NUCLEOTIDE SEQUENCE [LARGE SCALE GENOMIC DNA]</scope>
    <source>
        <strain evidence="2">cv. 10/8</strain>
        <tissue evidence="1">Leaf</tissue>
    </source>
</reference>
<dbReference type="Proteomes" id="UP000265520">
    <property type="component" value="Unassembled WGS sequence"/>
</dbReference>
<organism evidence="1 2">
    <name type="scientific">Trifolium medium</name>
    <dbReference type="NCBI Taxonomy" id="97028"/>
    <lineage>
        <taxon>Eukaryota</taxon>
        <taxon>Viridiplantae</taxon>
        <taxon>Streptophyta</taxon>
        <taxon>Embryophyta</taxon>
        <taxon>Tracheophyta</taxon>
        <taxon>Spermatophyta</taxon>
        <taxon>Magnoliopsida</taxon>
        <taxon>eudicotyledons</taxon>
        <taxon>Gunneridae</taxon>
        <taxon>Pentapetalae</taxon>
        <taxon>rosids</taxon>
        <taxon>fabids</taxon>
        <taxon>Fabales</taxon>
        <taxon>Fabaceae</taxon>
        <taxon>Papilionoideae</taxon>
        <taxon>50 kb inversion clade</taxon>
        <taxon>NPAAA clade</taxon>
        <taxon>Hologalegina</taxon>
        <taxon>IRL clade</taxon>
        <taxon>Trifolieae</taxon>
        <taxon>Trifolium</taxon>
    </lineage>
</organism>
<evidence type="ECO:0000313" key="1">
    <source>
        <dbReference type="EMBL" id="MCI96068.1"/>
    </source>
</evidence>
<dbReference type="EMBL" id="LXQA011405121">
    <property type="protein sequence ID" value="MCI96068.1"/>
    <property type="molecule type" value="Genomic_DNA"/>
</dbReference>
<comment type="caution">
    <text evidence="1">The sequence shown here is derived from an EMBL/GenBank/DDBJ whole genome shotgun (WGS) entry which is preliminary data.</text>
</comment>